<reference evidence="2 3" key="1">
    <citation type="journal article" date="2018" name="Sci. Rep.">
        <title>Genomic signatures of local adaptation to the degree of environmental predictability in rotifers.</title>
        <authorList>
            <person name="Franch-Gras L."/>
            <person name="Hahn C."/>
            <person name="Garcia-Roger E.M."/>
            <person name="Carmona M.J."/>
            <person name="Serra M."/>
            <person name="Gomez A."/>
        </authorList>
    </citation>
    <scope>NUCLEOTIDE SEQUENCE [LARGE SCALE GENOMIC DNA]</scope>
    <source>
        <strain evidence="2">HYR1</strain>
    </source>
</reference>
<dbReference type="Proteomes" id="UP000276133">
    <property type="component" value="Unassembled WGS sequence"/>
</dbReference>
<evidence type="ECO:0000313" key="2">
    <source>
        <dbReference type="EMBL" id="RNA29747.1"/>
    </source>
</evidence>
<organism evidence="2 3">
    <name type="scientific">Brachionus plicatilis</name>
    <name type="common">Marine rotifer</name>
    <name type="synonym">Brachionus muelleri</name>
    <dbReference type="NCBI Taxonomy" id="10195"/>
    <lineage>
        <taxon>Eukaryota</taxon>
        <taxon>Metazoa</taxon>
        <taxon>Spiralia</taxon>
        <taxon>Gnathifera</taxon>
        <taxon>Rotifera</taxon>
        <taxon>Eurotatoria</taxon>
        <taxon>Monogononta</taxon>
        <taxon>Pseudotrocha</taxon>
        <taxon>Ploima</taxon>
        <taxon>Brachionidae</taxon>
        <taxon>Brachionus</taxon>
    </lineage>
</organism>
<keyword evidence="1" id="KW-1133">Transmembrane helix</keyword>
<feature type="transmembrane region" description="Helical" evidence="1">
    <location>
        <begin position="199"/>
        <end position="222"/>
    </location>
</feature>
<comment type="caution">
    <text evidence="2">The sequence shown here is derived from an EMBL/GenBank/DDBJ whole genome shotgun (WGS) entry which is preliminary data.</text>
</comment>
<feature type="transmembrane region" description="Helical" evidence="1">
    <location>
        <begin position="120"/>
        <end position="142"/>
    </location>
</feature>
<keyword evidence="1" id="KW-0812">Transmembrane</keyword>
<evidence type="ECO:0000256" key="1">
    <source>
        <dbReference type="SAM" id="Phobius"/>
    </source>
</evidence>
<keyword evidence="1" id="KW-0472">Membrane</keyword>
<evidence type="ECO:0000313" key="3">
    <source>
        <dbReference type="Proteomes" id="UP000276133"/>
    </source>
</evidence>
<sequence length="257" mass="28781">MVYKAAHTYSLVPLVCCVEIVRSWLHLVAVIGHCGMARLNHATRLLRIHVVLVLVDLVRIGRILRNTGKHIGLVSIAQFCIVHRTSTGRLLFIQQLQQSTFFLQQTFVVSFQAFDHTFPVLLALFGSLAVPLAPFLALAFLVGREHRVLGLAARGEGGRRALPRPHFNRSPFHIDLLFAILFVHHFFGDRSRGVKRGLGVLAVARLGFYLADASCGGLRLVFWSHRAQARQQWLHMVVDQVVEAVSVRVRVGHVVVE</sequence>
<dbReference type="EMBL" id="REGN01002170">
    <property type="protein sequence ID" value="RNA29747.1"/>
    <property type="molecule type" value="Genomic_DNA"/>
</dbReference>
<proteinExistence type="predicted"/>
<gene>
    <name evidence="2" type="ORF">BpHYR1_015678</name>
</gene>
<dbReference type="AlphaFoldDB" id="A0A3M7S2D3"/>
<protein>
    <submittedName>
        <fullName evidence="2">Uncharacterized protein</fullName>
    </submittedName>
</protein>
<feature type="transmembrane region" description="Helical" evidence="1">
    <location>
        <begin position="170"/>
        <end position="187"/>
    </location>
</feature>
<name>A0A3M7S2D3_BRAPC</name>
<accession>A0A3M7S2D3</accession>
<keyword evidence="3" id="KW-1185">Reference proteome</keyword>